<evidence type="ECO:0000313" key="5">
    <source>
        <dbReference type="EMBL" id="RXR32236.1"/>
    </source>
</evidence>
<dbReference type="Pfam" id="PF00501">
    <property type="entry name" value="AMP-binding"/>
    <property type="match status" value="1"/>
</dbReference>
<evidence type="ECO:0000259" key="4">
    <source>
        <dbReference type="Pfam" id="PF00501"/>
    </source>
</evidence>
<evidence type="ECO:0000256" key="1">
    <source>
        <dbReference type="ARBA" id="ARBA00022598"/>
    </source>
</evidence>
<dbReference type="InterPro" id="IPR020845">
    <property type="entry name" value="AMP-binding_CS"/>
</dbReference>
<comment type="caution">
    <text evidence="5">The sequence shown here is derived from an EMBL/GenBank/DDBJ whole genome shotgun (WGS) entry which is preliminary data.</text>
</comment>
<gene>
    <name evidence="5" type="ORF">EQG68_08330</name>
</gene>
<dbReference type="Proteomes" id="UP000289734">
    <property type="component" value="Unassembled WGS sequence"/>
</dbReference>
<keyword evidence="2" id="KW-0276">Fatty acid metabolism</keyword>
<evidence type="ECO:0000313" key="6">
    <source>
        <dbReference type="Proteomes" id="UP000289734"/>
    </source>
</evidence>
<name>A0A4V1N4I0_9FLAO</name>
<sequence>MIPITRLFDFPYYQLAKNNVPDCLVTKYNGEWVKTSTQEYIDKSNAISRAFIRLGVQKNDKIALISSTNRTEWNIFDIGSLQVGAQTVPIYPTIASEDYEYILNHSESSYCIVSDQGVYDKLIAIKNNVPSLKDIYSFDEISGCKNWKELLDLGADVSNQDVVEDRKNNVKPEELATIIYTSGTTGRPKGVMLSHNNIVSNVLDSAPRIPFNEGTSTALSFLPICHIFERVILYIYQYYSVSVYFAESIEKLTDNLKEVHPNVMTVVPRLLEKVYDKIYGKGAELTGIKKMLFFWAINLGLRYKPYGQNGWWYEKQLGIARKLIFSKWKEALGGNLDVMVSGSAALQHRLARVFAAAGIPVMEGYGLTETSPVISVNDMRNGLFRIGTVGKLIKGVEVKIAEDGEILCKGPNVMMGYYKDKTLTDEVIKDGYFHTGDIGEFDKDGFLRITDRKKEMFKTSGGKYIAPQLIENRLKQSFFIEQAMVIGDGEKMPAAFIQPNFEFVREWAKRHQVNLSDSNEELVNNPKVLERFQEEVDQANEKFGNWEKIKRFELTPDIWSIEGGHLTPTMKLKRKIVKEKYKQLYDKIYNS</sequence>
<feature type="domain" description="AMP-dependent synthetase/ligase" evidence="4">
    <location>
        <begin position="25"/>
        <end position="418"/>
    </location>
</feature>
<dbReference type="InterPro" id="IPR000873">
    <property type="entry name" value="AMP-dep_synth/lig_dom"/>
</dbReference>
<protein>
    <submittedName>
        <fullName evidence="5">Long-chain fatty acid--CoA ligase</fullName>
    </submittedName>
</protein>
<reference evidence="6" key="1">
    <citation type="submission" date="2019-01" db="EMBL/GenBank/DDBJ databases">
        <title>Cytophagaceae bacterium strain CAR-16.</title>
        <authorList>
            <person name="Chen W.-M."/>
        </authorList>
    </citation>
    <scope>NUCLEOTIDE SEQUENCE [LARGE SCALE GENOMIC DNA]</scope>
    <source>
        <strain evidence="6">ICH-30</strain>
    </source>
</reference>
<proteinExistence type="predicted"/>
<organism evidence="5 6">
    <name type="scientific">Flavobacterium piscinae</name>
    <dbReference type="NCBI Taxonomy" id="2506424"/>
    <lineage>
        <taxon>Bacteria</taxon>
        <taxon>Pseudomonadati</taxon>
        <taxon>Bacteroidota</taxon>
        <taxon>Flavobacteriia</taxon>
        <taxon>Flavobacteriales</taxon>
        <taxon>Flavobacteriaceae</taxon>
        <taxon>Flavobacterium</taxon>
    </lineage>
</organism>
<dbReference type="SUPFAM" id="SSF56801">
    <property type="entry name" value="Acetyl-CoA synthetase-like"/>
    <property type="match status" value="1"/>
</dbReference>
<keyword evidence="1 5" id="KW-0436">Ligase</keyword>
<dbReference type="EMBL" id="SBKQ01000007">
    <property type="protein sequence ID" value="RXR32236.1"/>
    <property type="molecule type" value="Genomic_DNA"/>
</dbReference>
<dbReference type="OrthoDB" id="9803968at2"/>
<dbReference type="PROSITE" id="PS00455">
    <property type="entry name" value="AMP_BINDING"/>
    <property type="match status" value="1"/>
</dbReference>
<dbReference type="Gene3D" id="3.40.50.12780">
    <property type="entry name" value="N-terminal domain of ligase-like"/>
    <property type="match status" value="2"/>
</dbReference>
<dbReference type="InterPro" id="IPR020459">
    <property type="entry name" value="AMP-binding"/>
</dbReference>
<dbReference type="PANTHER" id="PTHR43272:SF32">
    <property type="entry name" value="AMP-DEPENDENT SYNTHETASE_LIGASE DOMAIN-CONTAINING PROTEIN"/>
    <property type="match status" value="1"/>
</dbReference>
<evidence type="ECO:0000256" key="2">
    <source>
        <dbReference type="ARBA" id="ARBA00022832"/>
    </source>
</evidence>
<dbReference type="PRINTS" id="PR00154">
    <property type="entry name" value="AMPBINDING"/>
</dbReference>
<dbReference type="RefSeq" id="WP_129464351.1">
    <property type="nucleotide sequence ID" value="NZ_SBKQ01000007.1"/>
</dbReference>
<dbReference type="GO" id="GO:0016020">
    <property type="term" value="C:membrane"/>
    <property type="evidence" value="ECO:0007669"/>
    <property type="project" value="TreeGrafter"/>
</dbReference>
<evidence type="ECO:0000256" key="3">
    <source>
        <dbReference type="ARBA" id="ARBA00023098"/>
    </source>
</evidence>
<dbReference type="GO" id="GO:0004467">
    <property type="term" value="F:long-chain fatty acid-CoA ligase activity"/>
    <property type="evidence" value="ECO:0007669"/>
    <property type="project" value="TreeGrafter"/>
</dbReference>
<keyword evidence="6" id="KW-1185">Reference proteome</keyword>
<dbReference type="CDD" id="cd05907">
    <property type="entry name" value="VL_LC_FACS_like"/>
    <property type="match status" value="1"/>
</dbReference>
<dbReference type="PANTHER" id="PTHR43272">
    <property type="entry name" value="LONG-CHAIN-FATTY-ACID--COA LIGASE"/>
    <property type="match status" value="1"/>
</dbReference>
<keyword evidence="3" id="KW-0443">Lipid metabolism</keyword>
<accession>A0A4V1N4I0</accession>
<dbReference type="Pfam" id="PF23562">
    <property type="entry name" value="AMP-binding_C_3"/>
    <property type="match status" value="1"/>
</dbReference>
<dbReference type="InterPro" id="IPR042099">
    <property type="entry name" value="ANL_N_sf"/>
</dbReference>
<dbReference type="AlphaFoldDB" id="A0A4V1N4I0"/>